<dbReference type="GO" id="GO:0043005">
    <property type="term" value="C:neuron projection"/>
    <property type="evidence" value="ECO:0007669"/>
    <property type="project" value="TreeGrafter"/>
</dbReference>
<dbReference type="GO" id="GO:0007399">
    <property type="term" value="P:nervous system development"/>
    <property type="evidence" value="ECO:0007669"/>
    <property type="project" value="TreeGrafter"/>
</dbReference>
<dbReference type="GO" id="GO:0043025">
    <property type="term" value="C:neuronal cell body"/>
    <property type="evidence" value="ECO:0007669"/>
    <property type="project" value="TreeGrafter"/>
</dbReference>
<feature type="transmembrane region" description="Helical" evidence="1">
    <location>
        <begin position="51"/>
        <end position="74"/>
    </location>
</feature>
<reference evidence="2 3" key="1">
    <citation type="submission" date="2019-04" db="EMBL/GenBank/DDBJ databases">
        <authorList>
            <consortium name="Wellcome Sanger Institute Data Sharing"/>
        </authorList>
    </citation>
    <scope>NUCLEOTIDE SEQUENCE [LARGE SCALE GENOMIC DNA]</scope>
</reference>
<keyword evidence="1" id="KW-0812">Transmembrane</keyword>
<dbReference type="Pfam" id="PF14927">
    <property type="entry name" value="Neurensin"/>
    <property type="match status" value="1"/>
</dbReference>
<reference evidence="2" key="2">
    <citation type="submission" date="2025-08" db="UniProtKB">
        <authorList>
            <consortium name="Ensembl"/>
        </authorList>
    </citation>
    <scope>IDENTIFICATION</scope>
</reference>
<keyword evidence="3" id="KW-1185">Reference proteome</keyword>
<evidence type="ECO:0000256" key="1">
    <source>
        <dbReference type="SAM" id="Phobius"/>
    </source>
</evidence>
<dbReference type="GO" id="GO:0030133">
    <property type="term" value="C:transport vesicle"/>
    <property type="evidence" value="ECO:0007669"/>
    <property type="project" value="InterPro"/>
</dbReference>
<organism evidence="2 3">
    <name type="scientific">Scleropages formosus</name>
    <name type="common">Asian bonytongue</name>
    <name type="synonym">Osteoglossum formosum</name>
    <dbReference type="NCBI Taxonomy" id="113540"/>
    <lineage>
        <taxon>Eukaryota</taxon>
        <taxon>Metazoa</taxon>
        <taxon>Chordata</taxon>
        <taxon>Craniata</taxon>
        <taxon>Vertebrata</taxon>
        <taxon>Euteleostomi</taxon>
        <taxon>Actinopterygii</taxon>
        <taxon>Neopterygii</taxon>
        <taxon>Teleostei</taxon>
        <taxon>Osteoglossocephala</taxon>
        <taxon>Osteoglossomorpha</taxon>
        <taxon>Osteoglossiformes</taxon>
        <taxon>Osteoglossidae</taxon>
        <taxon>Scleropages</taxon>
    </lineage>
</organism>
<dbReference type="PANTHER" id="PTHR14796:SF5">
    <property type="entry name" value="NEURENSIN-2"/>
    <property type="match status" value="1"/>
</dbReference>
<sequence length="171" mass="17845">MTSCPPKLDPSAAGGQVFGVRSYLHLFYEECTFATPKDDEEEEDNTEMKEAAGLAAGVLLATAGAVALGAGLLLPPQIEGFGDGELRVVDERAAGHNGTLKAYRAAGGLLLGLGGAVLLACSLARRVSRHSDTRRPRPPGASQTIRSVSPIHSMLPISLSQTLNIQPRSGL</sequence>
<protein>
    <submittedName>
        <fullName evidence="2">Neurensin 2</fullName>
    </submittedName>
</protein>
<evidence type="ECO:0000313" key="2">
    <source>
        <dbReference type="Ensembl" id="ENSSFOP00015005287.2"/>
    </source>
</evidence>
<dbReference type="OrthoDB" id="5979667at2759"/>
<feature type="transmembrane region" description="Helical" evidence="1">
    <location>
        <begin position="105"/>
        <end position="124"/>
    </location>
</feature>
<keyword evidence="1" id="KW-0472">Membrane</keyword>
<name>A0A8C9QVM6_SCLFO</name>
<dbReference type="Proteomes" id="UP000694397">
    <property type="component" value="Chromosome 24"/>
</dbReference>
<reference evidence="2" key="3">
    <citation type="submission" date="2025-09" db="UniProtKB">
        <authorList>
            <consortium name="Ensembl"/>
        </authorList>
    </citation>
    <scope>IDENTIFICATION</scope>
</reference>
<dbReference type="AlphaFoldDB" id="A0A8C9QVM6"/>
<accession>A0A8C9QVM6</accession>
<dbReference type="PANTHER" id="PTHR14796">
    <property type="entry name" value="NEURENSIN 1-RELATED"/>
    <property type="match status" value="1"/>
</dbReference>
<dbReference type="GeneTree" id="ENSGT00530000063877"/>
<evidence type="ECO:0000313" key="3">
    <source>
        <dbReference type="Proteomes" id="UP000694397"/>
    </source>
</evidence>
<dbReference type="Ensembl" id="ENSSFOT00015005374.2">
    <property type="protein sequence ID" value="ENSSFOP00015005287.2"/>
    <property type="gene ID" value="ENSSFOG00015003467.2"/>
</dbReference>
<proteinExistence type="predicted"/>
<gene>
    <name evidence="2" type="primary">NRSN2</name>
</gene>
<dbReference type="InterPro" id="IPR024883">
    <property type="entry name" value="Neurensin"/>
</dbReference>
<keyword evidence="1" id="KW-1133">Transmembrane helix</keyword>